<accession>A0A892I8R3</accession>
<gene>
    <name evidence="3" type="ORF">I6K02_22495</name>
</gene>
<dbReference type="InterPro" id="IPR023393">
    <property type="entry name" value="START-like_dom_sf"/>
</dbReference>
<feature type="domain" description="Activator of Hsp90 ATPase homologue 1/2-like C-terminal" evidence="2">
    <location>
        <begin position="16"/>
        <end position="156"/>
    </location>
</feature>
<dbReference type="Gene3D" id="3.30.530.20">
    <property type="match status" value="1"/>
</dbReference>
<dbReference type="AlphaFoldDB" id="A0A892I8R3"/>
<dbReference type="CDD" id="cd08895">
    <property type="entry name" value="SRPBCC_CalC_Aha1-like_2"/>
    <property type="match status" value="1"/>
</dbReference>
<evidence type="ECO:0000256" key="1">
    <source>
        <dbReference type="ARBA" id="ARBA00006817"/>
    </source>
</evidence>
<organism evidence="3 4">
    <name type="scientific">Burkholderia dolosa</name>
    <dbReference type="NCBI Taxonomy" id="152500"/>
    <lineage>
        <taxon>Bacteria</taxon>
        <taxon>Pseudomonadati</taxon>
        <taxon>Pseudomonadota</taxon>
        <taxon>Betaproteobacteria</taxon>
        <taxon>Burkholderiales</taxon>
        <taxon>Burkholderiaceae</taxon>
        <taxon>Burkholderia</taxon>
        <taxon>Burkholderia cepacia complex</taxon>
    </lineage>
</organism>
<dbReference type="Pfam" id="PF08327">
    <property type="entry name" value="AHSA1"/>
    <property type="match status" value="1"/>
</dbReference>
<comment type="similarity">
    <text evidence="1">Belongs to the AHA1 family.</text>
</comment>
<reference evidence="3 4" key="1">
    <citation type="submission" date="2021-02" db="EMBL/GenBank/DDBJ databases">
        <title>FDA dAtabase for Regulatory Grade micrObial Sequences (FDA-ARGOS): Supporting development and validation of Infectious Disease Dx tests.</title>
        <authorList>
            <person name="Minogue T."/>
            <person name="Wolcott M."/>
            <person name="Wasieloski L."/>
            <person name="Aguilar W."/>
            <person name="Moore D."/>
            <person name="Jaissle J."/>
            <person name="Tallon L."/>
            <person name="Sadzewicz L."/>
            <person name="Zhao X."/>
            <person name="Boylan J."/>
            <person name="Ott S."/>
            <person name="Bowen H."/>
            <person name="Vavikolanu K."/>
            <person name="Mehta A."/>
            <person name="Aluvathingal J."/>
            <person name="Nadendla S."/>
            <person name="Yan Y."/>
            <person name="Sichtig H."/>
        </authorList>
    </citation>
    <scope>NUCLEOTIDE SEQUENCE [LARGE SCALE GENOMIC DNA]</scope>
    <source>
        <strain evidence="3 4">FDAARGOS_1272</strain>
    </source>
</reference>
<dbReference type="RefSeq" id="WP_006766589.1">
    <property type="nucleotide sequence ID" value="NZ_CABVPR010000019.1"/>
</dbReference>
<evidence type="ECO:0000259" key="2">
    <source>
        <dbReference type="Pfam" id="PF08327"/>
    </source>
</evidence>
<protein>
    <submittedName>
        <fullName evidence="3">SRPBCC family protein</fullName>
    </submittedName>
</protein>
<dbReference type="EMBL" id="CP069483">
    <property type="protein sequence ID" value="QRO79326.1"/>
    <property type="molecule type" value="Genomic_DNA"/>
</dbReference>
<dbReference type="InterPro" id="IPR013538">
    <property type="entry name" value="ASHA1/2-like_C"/>
</dbReference>
<dbReference type="Proteomes" id="UP000625568">
    <property type="component" value="Chromosome 2"/>
</dbReference>
<dbReference type="GeneID" id="93129181"/>
<name>A0A892I8R3_9BURK</name>
<proteinExistence type="inferred from homology"/>
<sequence>MLHMHTHSTRVSRHLNAPRSRVYRALLDPHAVERWKVPDGMTCRVHALDAREGGALRVSLSYDEPSAGTGKTTTHTDTYHGRFVTLVPNERIVEIDVFETDDPMLRGAMTVTITLSDEAGGTRVDAVHDGVPPGVPAADNENGWRMALAKLAALVESEAG</sequence>
<evidence type="ECO:0000313" key="4">
    <source>
        <dbReference type="Proteomes" id="UP000625568"/>
    </source>
</evidence>
<evidence type="ECO:0000313" key="3">
    <source>
        <dbReference type="EMBL" id="QRO79326.1"/>
    </source>
</evidence>
<dbReference type="SUPFAM" id="SSF55961">
    <property type="entry name" value="Bet v1-like"/>
    <property type="match status" value="1"/>
</dbReference>
<keyword evidence="4" id="KW-1185">Reference proteome</keyword>